<feature type="region of interest" description="Disordered" evidence="2">
    <location>
        <begin position="175"/>
        <end position="207"/>
    </location>
</feature>
<dbReference type="EMBL" id="CAACVS010000200">
    <property type="protein sequence ID" value="VEU39029.1"/>
    <property type="molecule type" value="Genomic_DNA"/>
</dbReference>
<gene>
    <name evidence="3" type="ORF">PSNMU_V1.4_AUG-EV-PASAV3_0058650</name>
</gene>
<evidence type="ECO:0000313" key="4">
    <source>
        <dbReference type="Proteomes" id="UP000291116"/>
    </source>
</evidence>
<dbReference type="Proteomes" id="UP000291116">
    <property type="component" value="Unassembled WGS sequence"/>
</dbReference>
<feature type="compositionally biased region" description="Low complexity" evidence="2">
    <location>
        <begin position="105"/>
        <end position="126"/>
    </location>
</feature>
<feature type="compositionally biased region" description="Basic and acidic residues" evidence="2">
    <location>
        <begin position="190"/>
        <end position="207"/>
    </location>
</feature>
<dbReference type="OrthoDB" id="48864at2759"/>
<reference evidence="3 4" key="1">
    <citation type="submission" date="2019-01" db="EMBL/GenBank/DDBJ databases">
        <authorList>
            <person name="Ferrante I. M."/>
        </authorList>
    </citation>
    <scope>NUCLEOTIDE SEQUENCE [LARGE SCALE GENOMIC DNA]</scope>
    <source>
        <strain evidence="3 4">B856</strain>
    </source>
</reference>
<name>A0A448ZAI1_9STRA</name>
<feature type="compositionally biased region" description="Polar residues" evidence="2">
    <location>
        <begin position="297"/>
        <end position="308"/>
    </location>
</feature>
<feature type="region of interest" description="Disordered" evidence="2">
    <location>
        <begin position="103"/>
        <end position="161"/>
    </location>
</feature>
<feature type="compositionally biased region" description="Basic residues" evidence="2">
    <location>
        <begin position="39"/>
        <end position="64"/>
    </location>
</feature>
<sequence>MGRVAKYKKVKSFDPYSKKNRGNVDLSAVGVWGLGDNGRKKKKRSLKAQKLHAKKHRNSSKKKGTGGFDDDGFDVPPDEEDEFTMADLVGSIKKKSMKTNEELLGDSSSSLATTTSSFLGASSSVSNDKTEPKNNKTADESYDTIVTSSGNVANIPKTDQDEKKIERLLRVEEQMEQKSKLEKQQTQGRMEGESKRAYAKRTRAETREIIKQSTTTVRNLEKLQKKKEFLKNKKNKKRKGGAAYYDDEVDYDKRRSTRTAIKANQEPEAPVRFNEQAERPPIFRQIPRGAKSKKPKTATSMASLSKTKGMTDHQIEGEKDAMELMRRRIQAQYKAIKQKRRDTGDFHL</sequence>
<feature type="compositionally biased region" description="Basic and acidic residues" evidence="2">
    <location>
        <begin position="128"/>
        <end position="139"/>
    </location>
</feature>
<evidence type="ECO:0000256" key="2">
    <source>
        <dbReference type="SAM" id="MobiDB-lite"/>
    </source>
</evidence>
<proteinExistence type="predicted"/>
<organism evidence="3 4">
    <name type="scientific">Pseudo-nitzschia multistriata</name>
    <dbReference type="NCBI Taxonomy" id="183589"/>
    <lineage>
        <taxon>Eukaryota</taxon>
        <taxon>Sar</taxon>
        <taxon>Stramenopiles</taxon>
        <taxon>Ochrophyta</taxon>
        <taxon>Bacillariophyta</taxon>
        <taxon>Bacillariophyceae</taxon>
        <taxon>Bacillariophycidae</taxon>
        <taxon>Bacillariales</taxon>
        <taxon>Bacillariaceae</taxon>
        <taxon>Pseudo-nitzschia</taxon>
    </lineage>
</organism>
<feature type="coiled-coil region" evidence="1">
    <location>
        <begin position="213"/>
        <end position="240"/>
    </location>
</feature>
<feature type="compositionally biased region" description="Acidic residues" evidence="2">
    <location>
        <begin position="68"/>
        <end position="80"/>
    </location>
</feature>
<feature type="region of interest" description="Disordered" evidence="2">
    <location>
        <begin position="260"/>
        <end position="315"/>
    </location>
</feature>
<feature type="region of interest" description="Disordered" evidence="2">
    <location>
        <begin position="33"/>
        <end position="80"/>
    </location>
</feature>
<dbReference type="AlphaFoldDB" id="A0A448ZAI1"/>
<accession>A0A448ZAI1</accession>
<keyword evidence="4" id="KW-1185">Reference proteome</keyword>
<protein>
    <submittedName>
        <fullName evidence="3">Uncharacterized protein</fullName>
    </submittedName>
</protein>
<evidence type="ECO:0000313" key="3">
    <source>
        <dbReference type="EMBL" id="VEU39029.1"/>
    </source>
</evidence>
<keyword evidence="1" id="KW-0175">Coiled coil</keyword>
<evidence type="ECO:0000256" key="1">
    <source>
        <dbReference type="SAM" id="Coils"/>
    </source>
</evidence>